<proteinExistence type="predicted"/>
<sequence length="100" mass="11156">MQLPSAFLDWEQDDIFDEAGERTTAVITMTADGARLLSPCGHSFSLVRIRRDEYRLAGWSDERTVETTTVGRDPEVILRQQRGRAVTELALPARALHAGS</sequence>
<name>A0A7X0HM82_9ACTN</name>
<evidence type="ECO:0000313" key="2">
    <source>
        <dbReference type="Proteomes" id="UP000540423"/>
    </source>
</evidence>
<gene>
    <name evidence="1" type="ORF">HNQ79_006654</name>
</gene>
<protein>
    <submittedName>
        <fullName evidence="1">Uncharacterized protein</fullName>
    </submittedName>
</protein>
<dbReference type="EMBL" id="JACHEM010000040">
    <property type="protein sequence ID" value="MBB6440141.1"/>
    <property type="molecule type" value="Genomic_DNA"/>
</dbReference>
<organism evidence="1 2">
    <name type="scientific">Streptomyces candidus</name>
    <dbReference type="NCBI Taxonomy" id="67283"/>
    <lineage>
        <taxon>Bacteria</taxon>
        <taxon>Bacillati</taxon>
        <taxon>Actinomycetota</taxon>
        <taxon>Actinomycetes</taxon>
        <taxon>Kitasatosporales</taxon>
        <taxon>Streptomycetaceae</taxon>
        <taxon>Streptomyces</taxon>
    </lineage>
</organism>
<dbReference type="RefSeq" id="WP_185036599.1">
    <property type="nucleotide sequence ID" value="NZ_BNBN01000030.1"/>
</dbReference>
<comment type="caution">
    <text evidence="1">The sequence shown here is derived from an EMBL/GenBank/DDBJ whole genome shotgun (WGS) entry which is preliminary data.</text>
</comment>
<reference evidence="1 2" key="1">
    <citation type="submission" date="2020-08" db="EMBL/GenBank/DDBJ databases">
        <title>Genomic Encyclopedia of Type Strains, Phase IV (KMG-IV): sequencing the most valuable type-strain genomes for metagenomic binning, comparative biology and taxonomic classification.</title>
        <authorList>
            <person name="Goeker M."/>
        </authorList>
    </citation>
    <scope>NUCLEOTIDE SEQUENCE [LARGE SCALE GENOMIC DNA]</scope>
    <source>
        <strain evidence="1 2">DSM 40141</strain>
    </source>
</reference>
<accession>A0A7X0HM82</accession>
<dbReference type="AlphaFoldDB" id="A0A7X0HM82"/>
<dbReference type="Proteomes" id="UP000540423">
    <property type="component" value="Unassembled WGS sequence"/>
</dbReference>
<evidence type="ECO:0000313" key="1">
    <source>
        <dbReference type="EMBL" id="MBB6440141.1"/>
    </source>
</evidence>
<keyword evidence="2" id="KW-1185">Reference proteome</keyword>